<evidence type="ECO:0000256" key="2">
    <source>
        <dbReference type="RuleBase" id="RU362080"/>
    </source>
</evidence>
<comment type="caution">
    <text evidence="3">The sequence shown here is derived from an EMBL/GenBank/DDBJ whole genome shotgun (WGS) entry which is preliminary data.</text>
</comment>
<proteinExistence type="inferred from homology"/>
<evidence type="ECO:0000313" key="3">
    <source>
        <dbReference type="EMBL" id="NKE70194.1"/>
    </source>
</evidence>
<dbReference type="Proteomes" id="UP000534783">
    <property type="component" value="Unassembled WGS sequence"/>
</dbReference>
<dbReference type="Pfam" id="PF02604">
    <property type="entry name" value="PhdYeFM_antitox"/>
    <property type="match status" value="1"/>
</dbReference>
<evidence type="ECO:0000313" key="4">
    <source>
        <dbReference type="Proteomes" id="UP000534783"/>
    </source>
</evidence>
<dbReference type="InterPro" id="IPR036165">
    <property type="entry name" value="YefM-like_sf"/>
</dbReference>
<name>A0A7X6IAB0_9BACT</name>
<evidence type="ECO:0000256" key="1">
    <source>
        <dbReference type="ARBA" id="ARBA00009981"/>
    </source>
</evidence>
<dbReference type="SUPFAM" id="SSF143120">
    <property type="entry name" value="YefM-like"/>
    <property type="match status" value="1"/>
</dbReference>
<sequence length="100" mass="11413">MRQVERDEMIKEATATTVRRNLGDLIKRIQHRHDSILVTKAGKPVAAIVDIELFNKMRALESEFDRLVGGLQGAFKGETIETVEKALRKAKTVSRRRGRR</sequence>
<protein>
    <recommendedName>
        <fullName evidence="2">Antitoxin</fullName>
    </recommendedName>
</protein>
<dbReference type="AlphaFoldDB" id="A0A7X6IAB0"/>
<dbReference type="InterPro" id="IPR006442">
    <property type="entry name" value="Antitoxin_Phd/YefM"/>
</dbReference>
<comment type="similarity">
    <text evidence="1 2">Belongs to the phD/YefM antitoxin family.</text>
</comment>
<organism evidence="3 4">
    <name type="scientific">Candidatus Manganitrophus noduliformans</name>
    <dbReference type="NCBI Taxonomy" id="2606439"/>
    <lineage>
        <taxon>Bacteria</taxon>
        <taxon>Pseudomonadati</taxon>
        <taxon>Nitrospirota</taxon>
        <taxon>Nitrospiria</taxon>
        <taxon>Candidatus Troglogloeales</taxon>
        <taxon>Candidatus Manganitrophaceae</taxon>
        <taxon>Candidatus Manganitrophus</taxon>
    </lineage>
</organism>
<dbReference type="Gene3D" id="3.40.1620.10">
    <property type="entry name" value="YefM-like domain"/>
    <property type="match status" value="1"/>
</dbReference>
<reference evidence="3 4" key="1">
    <citation type="journal article" date="2020" name="Nature">
        <title>Bacterial chemolithoautotrophy via manganese oxidation.</title>
        <authorList>
            <person name="Yu H."/>
            <person name="Leadbetter J.R."/>
        </authorList>
    </citation>
    <scope>NUCLEOTIDE SEQUENCE [LARGE SCALE GENOMIC DNA]</scope>
    <source>
        <strain evidence="3 4">Mn-1</strain>
    </source>
</reference>
<comment type="function">
    <text evidence="2">Antitoxin component of a type II toxin-antitoxin (TA) system.</text>
</comment>
<gene>
    <name evidence="3" type="ORF">MNODULE_05480</name>
</gene>
<dbReference type="NCBIfam" id="TIGR01552">
    <property type="entry name" value="phd_fam"/>
    <property type="match status" value="1"/>
</dbReference>
<accession>A0A7X6IAB0</accession>
<keyword evidence="4" id="KW-1185">Reference proteome</keyword>
<dbReference type="EMBL" id="VTOW01000001">
    <property type="protein sequence ID" value="NKE70194.1"/>
    <property type="molecule type" value="Genomic_DNA"/>
</dbReference>